<proteinExistence type="predicted"/>
<evidence type="ECO:0008006" key="4">
    <source>
        <dbReference type="Google" id="ProtNLM"/>
    </source>
</evidence>
<reference evidence="2 3" key="1">
    <citation type="submission" date="2014-04" db="EMBL/GenBank/DDBJ databases">
        <title>Genome assembly of Hyalangium minutum DSM 14724.</title>
        <authorList>
            <person name="Sharma G."/>
            <person name="Subramanian S."/>
        </authorList>
    </citation>
    <scope>NUCLEOTIDE SEQUENCE [LARGE SCALE GENOMIC DNA]</scope>
    <source>
        <strain evidence="2 3">DSM 14724</strain>
    </source>
</reference>
<dbReference type="RefSeq" id="WP_044181206.1">
    <property type="nucleotide sequence ID" value="NZ_JMCB01000001.1"/>
</dbReference>
<evidence type="ECO:0000313" key="3">
    <source>
        <dbReference type="Proteomes" id="UP000028725"/>
    </source>
</evidence>
<sequence>MFRCSSLLIALLLLTSTAALSKGKATAKTPAAPEMPNDLQIIGWSKDEKRFAIRLYDLAVETNELDEPPPYCPGYINHRGKKFRGGLRIQLFGGAKAINTWNIQDAQPCTPPDAARDRLAQAKAALTEQGVDLTAIGGVAMPAQKPKPPSKSSKSRTWFTAGASAVALPSGPWAGQRIEIAYRVDHRESASANKDPSRPITSQATFKVGLRSGKGLTPLGEFPLGPTDWSAMQAGHWTPTFDRLLLSPSGKSFVVLVHMDEGSMGGGSSYSLVLGLVELPPRPETASATSAPAR</sequence>
<dbReference type="EMBL" id="JMCB01000001">
    <property type="protein sequence ID" value="KFE72186.1"/>
    <property type="molecule type" value="Genomic_DNA"/>
</dbReference>
<dbReference type="AlphaFoldDB" id="A0A085WWX3"/>
<comment type="caution">
    <text evidence="2">The sequence shown here is derived from an EMBL/GenBank/DDBJ whole genome shotgun (WGS) entry which is preliminary data.</text>
</comment>
<keyword evidence="3" id="KW-1185">Reference proteome</keyword>
<dbReference type="Proteomes" id="UP000028725">
    <property type="component" value="Unassembled WGS sequence"/>
</dbReference>
<accession>A0A085WWX3</accession>
<keyword evidence="1" id="KW-0732">Signal</keyword>
<organism evidence="2 3">
    <name type="scientific">Hyalangium minutum</name>
    <dbReference type="NCBI Taxonomy" id="394096"/>
    <lineage>
        <taxon>Bacteria</taxon>
        <taxon>Pseudomonadati</taxon>
        <taxon>Myxococcota</taxon>
        <taxon>Myxococcia</taxon>
        <taxon>Myxococcales</taxon>
        <taxon>Cystobacterineae</taxon>
        <taxon>Archangiaceae</taxon>
        <taxon>Hyalangium</taxon>
    </lineage>
</organism>
<gene>
    <name evidence="2" type="ORF">DB31_0447</name>
</gene>
<feature type="chain" id="PRO_5001800208" description="Lipoprotein" evidence="1">
    <location>
        <begin position="22"/>
        <end position="294"/>
    </location>
</feature>
<evidence type="ECO:0000256" key="1">
    <source>
        <dbReference type="SAM" id="SignalP"/>
    </source>
</evidence>
<dbReference type="OrthoDB" id="5521241at2"/>
<protein>
    <recommendedName>
        <fullName evidence="4">Lipoprotein</fullName>
    </recommendedName>
</protein>
<evidence type="ECO:0000313" key="2">
    <source>
        <dbReference type="EMBL" id="KFE72186.1"/>
    </source>
</evidence>
<name>A0A085WWX3_9BACT</name>
<feature type="signal peptide" evidence="1">
    <location>
        <begin position="1"/>
        <end position="21"/>
    </location>
</feature>